<evidence type="ECO:0000313" key="8">
    <source>
        <dbReference type="EMBL" id="GAA1976670.1"/>
    </source>
</evidence>
<evidence type="ECO:0000256" key="1">
    <source>
        <dbReference type="ARBA" id="ARBA00010233"/>
    </source>
</evidence>
<evidence type="ECO:0000313" key="9">
    <source>
        <dbReference type="Proteomes" id="UP001499854"/>
    </source>
</evidence>
<dbReference type="SUPFAM" id="SSF52317">
    <property type="entry name" value="Class I glutamine amidotransferase-like"/>
    <property type="match status" value="1"/>
</dbReference>
<dbReference type="SUPFAM" id="SSF141986">
    <property type="entry name" value="LD-carboxypeptidase A C-terminal domain-like"/>
    <property type="match status" value="1"/>
</dbReference>
<keyword evidence="4" id="KW-0378">Hydrolase</keyword>
<dbReference type="InterPro" id="IPR027478">
    <property type="entry name" value="LdcA_N"/>
</dbReference>
<evidence type="ECO:0000256" key="4">
    <source>
        <dbReference type="ARBA" id="ARBA00022801"/>
    </source>
</evidence>
<dbReference type="Gene3D" id="3.40.50.10740">
    <property type="entry name" value="Class I glutamine amidotransferase-like"/>
    <property type="match status" value="1"/>
</dbReference>
<dbReference type="PANTHER" id="PTHR30237:SF2">
    <property type="entry name" value="MUREIN TETRAPEPTIDE CARBOXYPEPTIDASE"/>
    <property type="match status" value="1"/>
</dbReference>
<feature type="domain" description="LD-carboxypeptidase N-terminal" evidence="6">
    <location>
        <begin position="16"/>
        <end position="135"/>
    </location>
</feature>
<keyword evidence="9" id="KW-1185">Reference proteome</keyword>
<dbReference type="Proteomes" id="UP001499854">
    <property type="component" value="Unassembled WGS sequence"/>
</dbReference>
<evidence type="ECO:0000259" key="7">
    <source>
        <dbReference type="Pfam" id="PF17676"/>
    </source>
</evidence>
<protein>
    <submittedName>
        <fullName evidence="8">LD-carboxypeptidase</fullName>
    </submittedName>
</protein>
<name>A0ABN2RXM9_9ACTN</name>
<dbReference type="PIRSF" id="PIRSF028757">
    <property type="entry name" value="LD-carboxypeptidase"/>
    <property type="match status" value="1"/>
</dbReference>
<evidence type="ECO:0000256" key="5">
    <source>
        <dbReference type="ARBA" id="ARBA00022825"/>
    </source>
</evidence>
<dbReference type="RefSeq" id="WP_344658695.1">
    <property type="nucleotide sequence ID" value="NZ_BAAAQM010000022.1"/>
</dbReference>
<sequence length="309" mass="32709">MRSLLAPPALKPGDRVAVIALSGAPGRQELDLGLAALRSVGLVPEVFPSTRSVGPYPYLAADDKARAEDLTRALADPGFTAVFCARGGYGVQRVLELIDWDAVGSPQLRIVVGFSDVTALIEALRTRFGWVSVYGPMVSSVMFRPGVPSFEGLARLLMLPEKSRELVFQDTRTLVPGVAEGVTVGGTASLLATSLGTPTSVPARDGILFLEDVGEQPYRLDRVLTQLRRSGYLDGVRGILCGTWDECGPLADVEELLADRLGDLGVPVLLGADIGHGVFMQSLPMGVRARLDTAAATLTFLDPPLAAGE</sequence>
<evidence type="ECO:0000256" key="2">
    <source>
        <dbReference type="ARBA" id="ARBA00022645"/>
    </source>
</evidence>
<dbReference type="Pfam" id="PF17676">
    <property type="entry name" value="Peptidase_S66C"/>
    <property type="match status" value="1"/>
</dbReference>
<dbReference type="InterPro" id="IPR040921">
    <property type="entry name" value="Peptidase_S66C"/>
</dbReference>
<proteinExistence type="inferred from homology"/>
<comment type="similarity">
    <text evidence="1">Belongs to the peptidase S66 family.</text>
</comment>
<evidence type="ECO:0000256" key="3">
    <source>
        <dbReference type="ARBA" id="ARBA00022670"/>
    </source>
</evidence>
<gene>
    <name evidence="8" type="ORF">GCM10009838_41280</name>
</gene>
<dbReference type="InterPro" id="IPR003507">
    <property type="entry name" value="S66_fam"/>
</dbReference>
<dbReference type="CDD" id="cd07025">
    <property type="entry name" value="Peptidase_S66"/>
    <property type="match status" value="1"/>
</dbReference>
<dbReference type="Pfam" id="PF02016">
    <property type="entry name" value="Peptidase_S66"/>
    <property type="match status" value="1"/>
</dbReference>
<comment type="caution">
    <text evidence="8">The sequence shown here is derived from an EMBL/GenBank/DDBJ whole genome shotgun (WGS) entry which is preliminary data.</text>
</comment>
<organism evidence="8 9">
    <name type="scientific">Catenulispora subtropica</name>
    <dbReference type="NCBI Taxonomy" id="450798"/>
    <lineage>
        <taxon>Bacteria</taxon>
        <taxon>Bacillati</taxon>
        <taxon>Actinomycetota</taxon>
        <taxon>Actinomycetes</taxon>
        <taxon>Catenulisporales</taxon>
        <taxon>Catenulisporaceae</taxon>
        <taxon>Catenulispora</taxon>
    </lineage>
</organism>
<keyword evidence="5" id="KW-0720">Serine protease</keyword>
<reference evidence="8 9" key="1">
    <citation type="journal article" date="2019" name="Int. J. Syst. Evol. Microbiol.">
        <title>The Global Catalogue of Microorganisms (GCM) 10K type strain sequencing project: providing services to taxonomists for standard genome sequencing and annotation.</title>
        <authorList>
            <consortium name="The Broad Institute Genomics Platform"/>
            <consortium name="The Broad Institute Genome Sequencing Center for Infectious Disease"/>
            <person name="Wu L."/>
            <person name="Ma J."/>
        </authorList>
    </citation>
    <scope>NUCLEOTIDE SEQUENCE [LARGE SCALE GENOMIC DNA]</scope>
    <source>
        <strain evidence="8 9">JCM 16013</strain>
    </source>
</reference>
<dbReference type="InterPro" id="IPR029062">
    <property type="entry name" value="Class_I_gatase-like"/>
</dbReference>
<dbReference type="Gene3D" id="3.50.30.60">
    <property type="entry name" value="LD-carboxypeptidase A C-terminal domain-like"/>
    <property type="match status" value="1"/>
</dbReference>
<dbReference type="InterPro" id="IPR040449">
    <property type="entry name" value="Peptidase_S66_N"/>
</dbReference>
<keyword evidence="2" id="KW-0121">Carboxypeptidase</keyword>
<dbReference type="EMBL" id="BAAAQM010000022">
    <property type="protein sequence ID" value="GAA1976670.1"/>
    <property type="molecule type" value="Genomic_DNA"/>
</dbReference>
<dbReference type="PANTHER" id="PTHR30237">
    <property type="entry name" value="MURAMOYLTETRAPEPTIDE CARBOXYPEPTIDASE"/>
    <property type="match status" value="1"/>
</dbReference>
<feature type="domain" description="LD-carboxypeptidase C-terminal" evidence="7">
    <location>
        <begin position="180"/>
        <end position="291"/>
    </location>
</feature>
<accession>A0ABN2RXM9</accession>
<dbReference type="InterPro" id="IPR027461">
    <property type="entry name" value="Carboxypeptidase_A_C_sf"/>
</dbReference>
<keyword evidence="3" id="KW-0645">Protease</keyword>
<evidence type="ECO:0000259" key="6">
    <source>
        <dbReference type="Pfam" id="PF02016"/>
    </source>
</evidence>